<dbReference type="EMBL" id="MCGE01000019">
    <property type="protein sequence ID" value="ORZ12324.1"/>
    <property type="molecule type" value="Genomic_DNA"/>
</dbReference>
<dbReference type="InterPro" id="IPR013520">
    <property type="entry name" value="Ribonucl_H"/>
</dbReference>
<keyword evidence="3" id="KW-0540">Nuclease</keyword>
<dbReference type="InterPro" id="IPR047201">
    <property type="entry name" value="ERI-1_3'hExo-like"/>
</dbReference>
<evidence type="ECO:0000256" key="7">
    <source>
        <dbReference type="SAM" id="Coils"/>
    </source>
</evidence>
<gene>
    <name evidence="9" type="ORF">BCR42DRAFT_379248</name>
</gene>
<dbReference type="Gene3D" id="1.10.720.30">
    <property type="entry name" value="SAP domain"/>
    <property type="match status" value="1"/>
</dbReference>
<dbReference type="AlphaFoldDB" id="A0A1X2I9X0"/>
<dbReference type="PANTHER" id="PTHR23044">
    <property type="entry name" value="3'-5' EXONUCLEASE ERI1-RELATED"/>
    <property type="match status" value="1"/>
</dbReference>
<accession>A0A1X2I9X0</accession>
<dbReference type="GO" id="GO:0005737">
    <property type="term" value="C:cytoplasm"/>
    <property type="evidence" value="ECO:0007669"/>
    <property type="project" value="UniProtKB-SubCell"/>
</dbReference>
<keyword evidence="4" id="KW-0378">Hydrolase</keyword>
<keyword evidence="2" id="KW-0963">Cytoplasm</keyword>
<dbReference type="SUPFAM" id="SSF53098">
    <property type="entry name" value="Ribonuclease H-like"/>
    <property type="match status" value="1"/>
</dbReference>
<dbReference type="InterPro" id="IPR036361">
    <property type="entry name" value="SAP_dom_sf"/>
</dbReference>
<dbReference type="Proteomes" id="UP000193560">
    <property type="component" value="Unassembled WGS sequence"/>
</dbReference>
<name>A0A1X2I9X0_9FUNG</name>
<dbReference type="GO" id="GO:0003676">
    <property type="term" value="F:nucleic acid binding"/>
    <property type="evidence" value="ECO:0007669"/>
    <property type="project" value="InterPro"/>
</dbReference>
<dbReference type="InterPro" id="IPR003034">
    <property type="entry name" value="SAP_dom"/>
</dbReference>
<dbReference type="OrthoDB" id="448399at2759"/>
<keyword evidence="7" id="KW-0175">Coiled coil</keyword>
<dbReference type="STRING" id="90262.A0A1X2I9X0"/>
<evidence type="ECO:0000256" key="5">
    <source>
        <dbReference type="ARBA" id="ARBA00022839"/>
    </source>
</evidence>
<dbReference type="Pfam" id="PF02037">
    <property type="entry name" value="SAP"/>
    <property type="match status" value="1"/>
</dbReference>
<comment type="caution">
    <text evidence="9">The sequence shown here is derived from an EMBL/GenBank/DDBJ whole genome shotgun (WGS) entry which is preliminary data.</text>
</comment>
<protein>
    <submittedName>
        <fullName evidence="9">Histone mRNA 3'-exonuclease 1</fullName>
    </submittedName>
</protein>
<keyword evidence="6" id="KW-0943">RNA-mediated gene silencing</keyword>
<evidence type="ECO:0000256" key="1">
    <source>
        <dbReference type="ARBA" id="ARBA00004496"/>
    </source>
</evidence>
<evidence type="ECO:0000256" key="2">
    <source>
        <dbReference type="ARBA" id="ARBA00022490"/>
    </source>
</evidence>
<dbReference type="SUPFAM" id="SSF68906">
    <property type="entry name" value="SAP domain"/>
    <property type="match status" value="1"/>
</dbReference>
<dbReference type="PROSITE" id="PS50800">
    <property type="entry name" value="SAP"/>
    <property type="match status" value="1"/>
</dbReference>
<evidence type="ECO:0000256" key="6">
    <source>
        <dbReference type="ARBA" id="ARBA00023158"/>
    </source>
</evidence>
<reference evidence="9 10" key="1">
    <citation type="submission" date="2016-07" db="EMBL/GenBank/DDBJ databases">
        <title>Pervasive Adenine N6-methylation of Active Genes in Fungi.</title>
        <authorList>
            <consortium name="DOE Joint Genome Institute"/>
            <person name="Mondo S.J."/>
            <person name="Dannebaum R.O."/>
            <person name="Kuo R.C."/>
            <person name="Labutti K."/>
            <person name="Haridas S."/>
            <person name="Kuo A."/>
            <person name="Salamov A."/>
            <person name="Ahrendt S.R."/>
            <person name="Lipzen A."/>
            <person name="Sullivan W."/>
            <person name="Andreopoulos W.B."/>
            <person name="Clum A."/>
            <person name="Lindquist E."/>
            <person name="Daum C."/>
            <person name="Ramamoorthy G.K."/>
            <person name="Gryganskyi A."/>
            <person name="Culley D."/>
            <person name="Magnuson J.K."/>
            <person name="James T.Y."/>
            <person name="O'Malley M.A."/>
            <person name="Stajich J.E."/>
            <person name="Spatafora J.W."/>
            <person name="Visel A."/>
            <person name="Grigoriev I.V."/>
        </authorList>
    </citation>
    <scope>NUCLEOTIDE SEQUENCE [LARGE SCALE GENOMIC DNA]</scope>
    <source>
        <strain evidence="9 10">NRRL 1336</strain>
    </source>
</reference>
<evidence type="ECO:0000313" key="9">
    <source>
        <dbReference type="EMBL" id="ORZ12324.1"/>
    </source>
</evidence>
<feature type="domain" description="SAP" evidence="8">
    <location>
        <begin position="15"/>
        <end position="49"/>
    </location>
</feature>
<feature type="coiled-coil region" evidence="7">
    <location>
        <begin position="38"/>
        <end position="65"/>
    </location>
</feature>
<evidence type="ECO:0000313" key="10">
    <source>
        <dbReference type="Proteomes" id="UP000193560"/>
    </source>
</evidence>
<keyword evidence="5 9" id="KW-0269">Exonuclease</keyword>
<sequence length="277" mass="32246">MTAVTESDTIPVSDSSLTTVEQLRRQLEALGLDTKGHKPELKKRLRKANKKLENKDKNEQAQTKRTDVKVQPFDYYLFFDVEATCEADGGFEYPNEIIEFPVVLVDGQSFEIVDEFRSYVKPSINSTLSEFCISLTGITQETVDTSPDFIQVLDDFQTFMAKHGLFQEKTASFVTDGPFDIRDFISKQCYHSQLKKRPDYFCQPWVNIRKLYQDFYKNKKSKNIPRMLADLNMDFEGQQHSGLDDARNLVYIARRMKSDGCLFKTNIRWIPGRRRKR</sequence>
<comment type="subcellular location">
    <subcellularLocation>
        <location evidence="1">Cytoplasm</location>
    </subcellularLocation>
</comment>
<evidence type="ECO:0000256" key="4">
    <source>
        <dbReference type="ARBA" id="ARBA00022801"/>
    </source>
</evidence>
<dbReference type="InterPro" id="IPR051274">
    <property type="entry name" value="3-5_Exoribonuclease"/>
</dbReference>
<dbReference type="Gene3D" id="3.30.420.10">
    <property type="entry name" value="Ribonuclease H-like superfamily/Ribonuclease H"/>
    <property type="match status" value="1"/>
</dbReference>
<dbReference type="CDD" id="cd06133">
    <property type="entry name" value="ERI-1_3'hExo_like"/>
    <property type="match status" value="1"/>
</dbReference>
<evidence type="ECO:0000259" key="8">
    <source>
        <dbReference type="PROSITE" id="PS50800"/>
    </source>
</evidence>
<dbReference type="GO" id="GO:0031047">
    <property type="term" value="P:regulatory ncRNA-mediated gene silencing"/>
    <property type="evidence" value="ECO:0007669"/>
    <property type="project" value="UniProtKB-KW"/>
</dbReference>
<proteinExistence type="predicted"/>
<keyword evidence="10" id="KW-1185">Reference proteome</keyword>
<dbReference type="Pfam" id="PF00929">
    <property type="entry name" value="RNase_T"/>
    <property type="match status" value="1"/>
</dbReference>
<dbReference type="PANTHER" id="PTHR23044:SF61">
    <property type="entry name" value="3'-5' EXORIBONUCLEASE 1-RELATED"/>
    <property type="match status" value="1"/>
</dbReference>
<evidence type="ECO:0000256" key="3">
    <source>
        <dbReference type="ARBA" id="ARBA00022722"/>
    </source>
</evidence>
<dbReference type="SMART" id="SM00479">
    <property type="entry name" value="EXOIII"/>
    <property type="match status" value="1"/>
</dbReference>
<dbReference type="InterPro" id="IPR036397">
    <property type="entry name" value="RNaseH_sf"/>
</dbReference>
<dbReference type="GO" id="GO:0000175">
    <property type="term" value="F:3'-5'-RNA exonuclease activity"/>
    <property type="evidence" value="ECO:0007669"/>
    <property type="project" value="InterPro"/>
</dbReference>
<organism evidence="9 10">
    <name type="scientific">Absidia repens</name>
    <dbReference type="NCBI Taxonomy" id="90262"/>
    <lineage>
        <taxon>Eukaryota</taxon>
        <taxon>Fungi</taxon>
        <taxon>Fungi incertae sedis</taxon>
        <taxon>Mucoromycota</taxon>
        <taxon>Mucoromycotina</taxon>
        <taxon>Mucoromycetes</taxon>
        <taxon>Mucorales</taxon>
        <taxon>Cunninghamellaceae</taxon>
        <taxon>Absidia</taxon>
    </lineage>
</organism>
<dbReference type="InterPro" id="IPR012337">
    <property type="entry name" value="RNaseH-like_sf"/>
</dbReference>